<dbReference type="EMBL" id="GBXM01083362">
    <property type="protein sequence ID" value="JAH25215.1"/>
    <property type="molecule type" value="Transcribed_RNA"/>
</dbReference>
<reference evidence="1" key="1">
    <citation type="submission" date="2014-11" db="EMBL/GenBank/DDBJ databases">
        <authorList>
            <person name="Amaro Gonzalez C."/>
        </authorList>
    </citation>
    <scope>NUCLEOTIDE SEQUENCE</scope>
</reference>
<name>A0A0E9R9P3_ANGAN</name>
<protein>
    <submittedName>
        <fullName evidence="1">Uncharacterized protein</fullName>
    </submittedName>
</protein>
<accession>A0A0E9R9P3</accession>
<reference evidence="1" key="2">
    <citation type="journal article" date="2015" name="Fish Shellfish Immunol.">
        <title>Early steps in the European eel (Anguilla anguilla)-Vibrio vulnificus interaction in the gills: Role of the RtxA13 toxin.</title>
        <authorList>
            <person name="Callol A."/>
            <person name="Pajuelo D."/>
            <person name="Ebbesson L."/>
            <person name="Teles M."/>
            <person name="MacKenzie S."/>
            <person name="Amaro C."/>
        </authorList>
    </citation>
    <scope>NUCLEOTIDE SEQUENCE</scope>
</reference>
<proteinExistence type="predicted"/>
<evidence type="ECO:0000313" key="1">
    <source>
        <dbReference type="EMBL" id="JAH25215.1"/>
    </source>
</evidence>
<sequence length="35" mass="3915">MSGWWLTVLNAADRSKVRVRVWTEERDVGVGGIIG</sequence>
<organism evidence="1">
    <name type="scientific">Anguilla anguilla</name>
    <name type="common">European freshwater eel</name>
    <name type="synonym">Muraena anguilla</name>
    <dbReference type="NCBI Taxonomy" id="7936"/>
    <lineage>
        <taxon>Eukaryota</taxon>
        <taxon>Metazoa</taxon>
        <taxon>Chordata</taxon>
        <taxon>Craniata</taxon>
        <taxon>Vertebrata</taxon>
        <taxon>Euteleostomi</taxon>
        <taxon>Actinopterygii</taxon>
        <taxon>Neopterygii</taxon>
        <taxon>Teleostei</taxon>
        <taxon>Anguilliformes</taxon>
        <taxon>Anguillidae</taxon>
        <taxon>Anguilla</taxon>
    </lineage>
</organism>
<dbReference type="AlphaFoldDB" id="A0A0E9R9P3"/>